<comment type="caution">
    <text evidence="2">The sequence shown here is derived from an EMBL/GenBank/DDBJ whole genome shotgun (WGS) entry which is preliminary data.</text>
</comment>
<keyword evidence="1" id="KW-0472">Membrane</keyword>
<dbReference type="Gene3D" id="1.20.120.1490">
    <property type="match status" value="1"/>
</dbReference>
<dbReference type="RefSeq" id="WP_330975648.1">
    <property type="nucleotide sequence ID" value="NZ_JAZGLY010000009.1"/>
</dbReference>
<protein>
    <recommendedName>
        <fullName evidence="4">Periplasmic heavy metal sensor</fullName>
    </recommendedName>
</protein>
<evidence type="ECO:0000313" key="2">
    <source>
        <dbReference type="EMBL" id="MEE6188242.1"/>
    </source>
</evidence>
<keyword evidence="1" id="KW-1133">Transmembrane helix</keyword>
<evidence type="ECO:0008006" key="4">
    <source>
        <dbReference type="Google" id="ProtNLM"/>
    </source>
</evidence>
<evidence type="ECO:0000313" key="3">
    <source>
        <dbReference type="Proteomes" id="UP001357452"/>
    </source>
</evidence>
<reference evidence="2 3" key="1">
    <citation type="submission" date="2024-01" db="EMBL/GenBank/DDBJ databases">
        <title>Niabella digestum sp. nov., isolated from waste digestion system.</title>
        <authorList>
            <person name="Zhang L."/>
        </authorList>
    </citation>
    <scope>NUCLEOTIDE SEQUENCE [LARGE SCALE GENOMIC DNA]</scope>
    <source>
        <strain evidence="2 3">A18</strain>
    </source>
</reference>
<dbReference type="Proteomes" id="UP001357452">
    <property type="component" value="Unassembled WGS sequence"/>
</dbReference>
<gene>
    <name evidence="2" type="ORF">V2H41_13260</name>
</gene>
<dbReference type="EMBL" id="JAZGLY010000009">
    <property type="protein sequence ID" value="MEE6188242.1"/>
    <property type="molecule type" value="Genomic_DNA"/>
</dbReference>
<evidence type="ECO:0000256" key="1">
    <source>
        <dbReference type="SAM" id="Phobius"/>
    </source>
</evidence>
<sequence length="166" mass="19196">MNNNRSKNKVLVFIILLLLITNFAVLGYFLFFRTGKAPEKNKFRDFTAVLQKEVGFNDQQVAQFNELKKGNWQQALDKMQEIIQIKNTIFELSKQDNTPDSIIERLADSIGTLQREVEINVYKHVVATRKICTADQVPAYDSLIKRIINRGRMGRPSEAPHRKSEK</sequence>
<proteinExistence type="predicted"/>
<name>A0ABU7RJQ5_9BACT</name>
<keyword evidence="1" id="KW-0812">Transmembrane</keyword>
<accession>A0ABU7RJQ5</accession>
<keyword evidence="3" id="KW-1185">Reference proteome</keyword>
<feature type="transmembrane region" description="Helical" evidence="1">
    <location>
        <begin position="12"/>
        <end position="32"/>
    </location>
</feature>
<organism evidence="2 3">
    <name type="scientific">Niabella digestorum</name>
    <dbReference type="NCBI Taxonomy" id="3117701"/>
    <lineage>
        <taxon>Bacteria</taxon>
        <taxon>Pseudomonadati</taxon>
        <taxon>Bacteroidota</taxon>
        <taxon>Chitinophagia</taxon>
        <taxon>Chitinophagales</taxon>
        <taxon>Chitinophagaceae</taxon>
        <taxon>Niabella</taxon>
    </lineage>
</organism>